<dbReference type="EMBL" id="CAXKWB010065873">
    <property type="protein sequence ID" value="CAL4189192.1"/>
    <property type="molecule type" value="Genomic_DNA"/>
</dbReference>
<feature type="non-terminal residue" evidence="1">
    <location>
        <position position="1"/>
    </location>
</feature>
<proteinExistence type="predicted"/>
<protein>
    <recommendedName>
        <fullName evidence="3">CTLH domain-containing protein</fullName>
    </recommendedName>
</protein>
<comment type="caution">
    <text evidence="1">The sequence shown here is derived from an EMBL/GenBank/DDBJ whole genome shotgun (WGS) entry which is preliminary data.</text>
</comment>
<accession>A0AAV2SG68</accession>
<organism evidence="1 2">
    <name type="scientific">Meganyctiphanes norvegica</name>
    <name type="common">Northern krill</name>
    <name type="synonym">Thysanopoda norvegica</name>
    <dbReference type="NCBI Taxonomy" id="48144"/>
    <lineage>
        <taxon>Eukaryota</taxon>
        <taxon>Metazoa</taxon>
        <taxon>Ecdysozoa</taxon>
        <taxon>Arthropoda</taxon>
        <taxon>Crustacea</taxon>
        <taxon>Multicrustacea</taxon>
        <taxon>Malacostraca</taxon>
        <taxon>Eumalacostraca</taxon>
        <taxon>Eucarida</taxon>
        <taxon>Euphausiacea</taxon>
        <taxon>Euphausiidae</taxon>
        <taxon>Meganyctiphanes</taxon>
    </lineage>
</organism>
<dbReference type="Proteomes" id="UP001497623">
    <property type="component" value="Unassembled WGS sequence"/>
</dbReference>
<evidence type="ECO:0008006" key="3">
    <source>
        <dbReference type="Google" id="ProtNLM"/>
    </source>
</evidence>
<evidence type="ECO:0000313" key="1">
    <source>
        <dbReference type="EMBL" id="CAL4189192.1"/>
    </source>
</evidence>
<reference evidence="1 2" key="1">
    <citation type="submission" date="2024-05" db="EMBL/GenBank/DDBJ databases">
        <authorList>
            <person name="Wallberg A."/>
        </authorList>
    </citation>
    <scope>NUCLEOTIDE SEQUENCE [LARGE SCALE GENOMIC DNA]</scope>
</reference>
<dbReference type="AlphaFoldDB" id="A0AAV2SG68"/>
<name>A0AAV2SG68_MEGNR</name>
<sequence>SLKRAHKLEPQNPELHTCFVRFLQHRQEKFGSDAESPVAQVINLELNNLLTNTDPTQLNEDFLNKHQESIAHRLQAARSMVLLDSIQRERAINIGTSLESHLQGRILPNLVKVLEWLEGNEFKGSCDEISLYKSQCNAVIPHALAFRAPSAIIPNSDTNSTMNHNHTDAPDS</sequence>
<keyword evidence="2" id="KW-1185">Reference proteome</keyword>
<gene>
    <name evidence="1" type="ORF">MNOR_LOCUS36363</name>
</gene>
<evidence type="ECO:0000313" key="2">
    <source>
        <dbReference type="Proteomes" id="UP001497623"/>
    </source>
</evidence>